<organism evidence="2 3">
    <name type="scientific">Suillus fuscotomentosus</name>
    <dbReference type="NCBI Taxonomy" id="1912939"/>
    <lineage>
        <taxon>Eukaryota</taxon>
        <taxon>Fungi</taxon>
        <taxon>Dikarya</taxon>
        <taxon>Basidiomycota</taxon>
        <taxon>Agaricomycotina</taxon>
        <taxon>Agaricomycetes</taxon>
        <taxon>Agaricomycetidae</taxon>
        <taxon>Boletales</taxon>
        <taxon>Suillineae</taxon>
        <taxon>Suillaceae</taxon>
        <taxon>Suillus</taxon>
    </lineage>
</organism>
<sequence>MFHMPRTNVIASARERWMKITPLKPGNPAASSSRPPNSNTTQHSNGTSEAQSLHAQAAVSPSTAPPAVINTPSSANPHVTIRHAGAGLASGSLFVAPLPSIPLIVSNVSRPFPCPLRRISPISSFQYIKWRHEFTEHFTYHGRFYVFVVVNKPSLITKATLLNKHVDY</sequence>
<dbReference type="Proteomes" id="UP001195769">
    <property type="component" value="Unassembled WGS sequence"/>
</dbReference>
<evidence type="ECO:0000313" key="3">
    <source>
        <dbReference type="Proteomes" id="UP001195769"/>
    </source>
</evidence>
<evidence type="ECO:0000256" key="1">
    <source>
        <dbReference type="SAM" id="MobiDB-lite"/>
    </source>
</evidence>
<proteinExistence type="predicted"/>
<name>A0AAD4DWH8_9AGAM</name>
<feature type="region of interest" description="Disordered" evidence="1">
    <location>
        <begin position="22"/>
        <end position="75"/>
    </location>
</feature>
<dbReference type="GeneID" id="64667003"/>
<accession>A0AAD4DWH8</accession>
<dbReference type="EMBL" id="JABBWK010000066">
    <property type="protein sequence ID" value="KAG1895448.1"/>
    <property type="molecule type" value="Genomic_DNA"/>
</dbReference>
<dbReference type="AlphaFoldDB" id="A0AAD4DWH8"/>
<evidence type="ECO:0000313" key="2">
    <source>
        <dbReference type="EMBL" id="KAG1895448.1"/>
    </source>
</evidence>
<protein>
    <submittedName>
        <fullName evidence="2">Uncharacterized protein</fullName>
    </submittedName>
</protein>
<reference evidence="2" key="1">
    <citation type="journal article" date="2020" name="New Phytol.">
        <title>Comparative genomics reveals dynamic genome evolution in host specialist ectomycorrhizal fungi.</title>
        <authorList>
            <person name="Lofgren L.A."/>
            <person name="Nguyen N.H."/>
            <person name="Vilgalys R."/>
            <person name="Ruytinx J."/>
            <person name="Liao H.L."/>
            <person name="Branco S."/>
            <person name="Kuo A."/>
            <person name="LaButti K."/>
            <person name="Lipzen A."/>
            <person name="Andreopoulos W."/>
            <person name="Pangilinan J."/>
            <person name="Riley R."/>
            <person name="Hundley H."/>
            <person name="Na H."/>
            <person name="Barry K."/>
            <person name="Grigoriev I.V."/>
            <person name="Stajich J.E."/>
            <person name="Kennedy P.G."/>
        </authorList>
    </citation>
    <scope>NUCLEOTIDE SEQUENCE</scope>
    <source>
        <strain evidence="2">FC203</strain>
    </source>
</reference>
<gene>
    <name evidence="2" type="ORF">F5891DRAFT_667198</name>
</gene>
<feature type="compositionally biased region" description="Low complexity" evidence="1">
    <location>
        <begin position="55"/>
        <end position="68"/>
    </location>
</feature>
<dbReference type="RefSeq" id="XP_041221024.1">
    <property type="nucleotide sequence ID" value="XM_041372705.1"/>
</dbReference>
<comment type="caution">
    <text evidence="2">The sequence shown here is derived from an EMBL/GenBank/DDBJ whole genome shotgun (WGS) entry which is preliminary data.</text>
</comment>
<keyword evidence="3" id="KW-1185">Reference proteome</keyword>
<feature type="compositionally biased region" description="Polar residues" evidence="1">
    <location>
        <begin position="40"/>
        <end position="54"/>
    </location>
</feature>
<feature type="compositionally biased region" description="Low complexity" evidence="1">
    <location>
        <begin position="26"/>
        <end position="39"/>
    </location>
</feature>